<evidence type="ECO:0000313" key="5">
    <source>
        <dbReference type="Proteomes" id="UP000886842"/>
    </source>
</evidence>
<dbReference type="Pfam" id="PF13439">
    <property type="entry name" value="Glyco_transf_4"/>
    <property type="match status" value="1"/>
</dbReference>
<name>A0A9D1GWE7_9ACTN</name>
<dbReference type="Pfam" id="PF13692">
    <property type="entry name" value="Glyco_trans_1_4"/>
    <property type="match status" value="1"/>
</dbReference>
<dbReference type="PANTHER" id="PTHR12526:SF630">
    <property type="entry name" value="GLYCOSYLTRANSFERASE"/>
    <property type="match status" value="1"/>
</dbReference>
<dbReference type="Gene3D" id="3.40.50.2000">
    <property type="entry name" value="Glycogen Phosphorylase B"/>
    <property type="match status" value="2"/>
</dbReference>
<evidence type="ECO:0000256" key="1">
    <source>
        <dbReference type="ARBA" id="ARBA00022676"/>
    </source>
</evidence>
<keyword evidence="1" id="KW-0328">Glycosyltransferase</keyword>
<dbReference type="AlphaFoldDB" id="A0A9D1GWE7"/>
<dbReference type="Proteomes" id="UP000886842">
    <property type="component" value="Unassembled WGS sequence"/>
</dbReference>
<evidence type="ECO:0000256" key="2">
    <source>
        <dbReference type="ARBA" id="ARBA00022679"/>
    </source>
</evidence>
<dbReference type="InterPro" id="IPR028098">
    <property type="entry name" value="Glyco_trans_4-like_N"/>
</dbReference>
<evidence type="ECO:0000259" key="3">
    <source>
        <dbReference type="Pfam" id="PF13439"/>
    </source>
</evidence>
<reference evidence="4" key="1">
    <citation type="submission" date="2020-10" db="EMBL/GenBank/DDBJ databases">
        <authorList>
            <person name="Gilroy R."/>
        </authorList>
    </citation>
    <scope>NUCLEOTIDE SEQUENCE</scope>
    <source>
        <strain evidence="4">ChiGjej1B1-24693</strain>
    </source>
</reference>
<comment type="caution">
    <text evidence="4">The sequence shown here is derived from an EMBL/GenBank/DDBJ whole genome shotgun (WGS) entry which is preliminary data.</text>
</comment>
<dbReference type="GO" id="GO:0016757">
    <property type="term" value="F:glycosyltransferase activity"/>
    <property type="evidence" value="ECO:0007669"/>
    <property type="project" value="UniProtKB-KW"/>
</dbReference>
<sequence>MDTGNGIVNVTVDLAIDAHARGHEVAVASSGGGFVDLLRSSGVAHHRIDFRGEPLRSFSKLRALIADFQPDIVHAHTVAPCVLAAAVRAVPGGSDFTLVATMHNVYQRSSLLMASADMTVGVAQSVSDVVGSRRIRSPLLATVVNGVVNSPRRGRTDPVARELGPRSIVAVGAVSHRKGVDVLLAAFEILATTRRDLHLWFIGNKDWEEFVHEAESSAHADRVHLIGLADDPTAFLGEATVVALASRREGLALSLLEAREAGAAIVATETDGAREGLDAGEAGLLVPVDDPDALATALARVIDDRECRDDLRRRSANGLDRFSVTRMAREYEEVYRRAITHRHT</sequence>
<reference evidence="4" key="2">
    <citation type="journal article" date="2021" name="PeerJ">
        <title>Extensive microbial diversity within the chicken gut microbiome revealed by metagenomics and culture.</title>
        <authorList>
            <person name="Gilroy R."/>
            <person name="Ravi A."/>
            <person name="Getino M."/>
            <person name="Pursley I."/>
            <person name="Horton D.L."/>
            <person name="Alikhan N.F."/>
            <person name="Baker D."/>
            <person name="Gharbi K."/>
            <person name="Hall N."/>
            <person name="Watson M."/>
            <person name="Adriaenssens E.M."/>
            <person name="Foster-Nyarko E."/>
            <person name="Jarju S."/>
            <person name="Secka A."/>
            <person name="Antonio M."/>
            <person name="Oren A."/>
            <person name="Chaudhuri R.R."/>
            <person name="La Ragione R."/>
            <person name="Hildebrand F."/>
            <person name="Pallen M.J."/>
        </authorList>
    </citation>
    <scope>NUCLEOTIDE SEQUENCE</scope>
    <source>
        <strain evidence="4">ChiGjej1B1-24693</strain>
    </source>
</reference>
<dbReference type="SUPFAM" id="SSF53756">
    <property type="entry name" value="UDP-Glycosyltransferase/glycogen phosphorylase"/>
    <property type="match status" value="1"/>
</dbReference>
<gene>
    <name evidence="4" type="ORF">IAA98_03090</name>
</gene>
<proteinExistence type="predicted"/>
<organism evidence="4 5">
    <name type="scientific">Candidatus Avipropionibacterium avicola</name>
    <dbReference type="NCBI Taxonomy" id="2840701"/>
    <lineage>
        <taxon>Bacteria</taxon>
        <taxon>Bacillati</taxon>
        <taxon>Actinomycetota</taxon>
        <taxon>Actinomycetes</taxon>
        <taxon>Propionibacteriales</taxon>
        <taxon>Propionibacteriaceae</taxon>
        <taxon>Propionibacteriaceae incertae sedis</taxon>
        <taxon>Candidatus Avipropionibacterium</taxon>
    </lineage>
</organism>
<protein>
    <submittedName>
        <fullName evidence="4">Glycosyltransferase</fullName>
    </submittedName>
</protein>
<keyword evidence="2" id="KW-0808">Transferase</keyword>
<dbReference type="EMBL" id="DVLP01000086">
    <property type="protein sequence ID" value="HIT74547.1"/>
    <property type="molecule type" value="Genomic_DNA"/>
</dbReference>
<evidence type="ECO:0000313" key="4">
    <source>
        <dbReference type="EMBL" id="HIT74547.1"/>
    </source>
</evidence>
<feature type="domain" description="Glycosyltransferase subfamily 4-like N-terminal" evidence="3">
    <location>
        <begin position="5"/>
        <end position="132"/>
    </location>
</feature>
<dbReference type="PANTHER" id="PTHR12526">
    <property type="entry name" value="GLYCOSYLTRANSFERASE"/>
    <property type="match status" value="1"/>
</dbReference>
<accession>A0A9D1GWE7</accession>